<dbReference type="InterPro" id="IPR052343">
    <property type="entry name" value="Retrotransposon-Effector_Assoc"/>
</dbReference>
<accession>A0A438EJJ0</accession>
<dbReference type="InterPro" id="IPR000477">
    <property type="entry name" value="RT_dom"/>
</dbReference>
<dbReference type="Pfam" id="PF13966">
    <property type="entry name" value="zf-RVT"/>
    <property type="match status" value="1"/>
</dbReference>
<evidence type="ECO:0000313" key="3">
    <source>
        <dbReference type="Proteomes" id="UP000288805"/>
    </source>
</evidence>
<comment type="caution">
    <text evidence="2">The sequence shown here is derived from an EMBL/GenBank/DDBJ whole genome shotgun (WGS) entry which is preliminary data.</text>
</comment>
<name>A0A438EJJ0_VITVI</name>
<organism evidence="2 3">
    <name type="scientific">Vitis vinifera</name>
    <name type="common">Grape</name>
    <dbReference type="NCBI Taxonomy" id="29760"/>
    <lineage>
        <taxon>Eukaryota</taxon>
        <taxon>Viridiplantae</taxon>
        <taxon>Streptophyta</taxon>
        <taxon>Embryophyta</taxon>
        <taxon>Tracheophyta</taxon>
        <taxon>Spermatophyta</taxon>
        <taxon>Magnoliopsida</taxon>
        <taxon>eudicotyledons</taxon>
        <taxon>Gunneridae</taxon>
        <taxon>Pentapetalae</taxon>
        <taxon>rosids</taxon>
        <taxon>Vitales</taxon>
        <taxon>Vitaceae</taxon>
        <taxon>Viteae</taxon>
        <taxon>Vitis</taxon>
    </lineage>
</organism>
<dbReference type="EMBL" id="QGNW01001268">
    <property type="protein sequence ID" value="RVW47785.1"/>
    <property type="molecule type" value="Genomic_DNA"/>
</dbReference>
<feature type="domain" description="Reverse transcriptase" evidence="1">
    <location>
        <begin position="66"/>
        <end position="339"/>
    </location>
</feature>
<gene>
    <name evidence="2" type="primary">YTX2_19</name>
    <name evidence="2" type="ORF">CK203_091741</name>
</gene>
<dbReference type="PANTHER" id="PTHR46890:SF50">
    <property type="entry name" value="RNA-DIRECTED DNA POLYMERASE, EUKARYOTA, REVERSE TRANSCRIPTASE ZINC-BINDING DOMAIN PROTEIN-RELATED"/>
    <property type="match status" value="1"/>
</dbReference>
<evidence type="ECO:0000313" key="2">
    <source>
        <dbReference type="EMBL" id="RVW47785.1"/>
    </source>
</evidence>
<dbReference type="Pfam" id="PF00078">
    <property type="entry name" value="RVT_1"/>
    <property type="match status" value="1"/>
</dbReference>
<dbReference type="PROSITE" id="PS50878">
    <property type="entry name" value="RT_POL"/>
    <property type="match status" value="1"/>
</dbReference>
<sequence length="702" mass="80851">MDGLAFNRIDGEEAARLEEAFTEEKVFSALSDMNGDKAPGPDGFSLSFWQFSWEFVKVEVMGFFKEFHERGKFVRSLNSTFLVLIPKKAGAEDLRDFRPISLVGGLYKLLAKVLANRLKKVVGKVVSSAQNAFVEGRQILDAALIANEAIDSMLKRKESGVLCKLDIEKTYDHLIWNFLLSVLQRMGFGEKWTGWISWCISTATFSVLINGTLEGFFNSSRGLRQGDPLSPYHFVIGMEAFSRLIHRAVRGGFLSGCRIKAISGLRINLDKSEILPVGRVENLELLAHKVGCKVGRLPTSYLGIPWGQITSPWPFGMEWKKGGALERKSHLVNWDTVCLDKSKGGLGVRRLSILNRALLFKWNWRFANERDTLWRRVISRKFREEEGGWYSKEVREGFGVGFWKDIRKEGALLQNKVGFSVGNGRRVKFWKDNWCGNFTLCNSFPSLYAFATYKEAWLEEMWDHSGGEEVWSPRFSRPFNDWEVERLLLIIRGRRLNPLLEDCLLWKETKDGIFSVKSLYSILDSRKGVQFPINIIWNPCVPTKVCFFAWEAFWGKVLTLDQLKKRGRCLANRCFLCCEEEESIDHILIQCSKARMLWELLFALFGVTWVLPYSVRDTLSGWSDFNMGKKRRKVWKAAPLCIFWAVWKERNRIAFDNEELSMNRLKNSFVCNLWVWIKSVVNEGRLLYTPCMLLGLLYGAPF</sequence>
<dbReference type="AlphaFoldDB" id="A0A438EJJ0"/>
<reference evidence="2 3" key="1">
    <citation type="journal article" date="2018" name="PLoS Genet.">
        <title>Population sequencing reveals clonal diversity and ancestral inbreeding in the grapevine cultivar Chardonnay.</title>
        <authorList>
            <person name="Roach M.J."/>
            <person name="Johnson D.L."/>
            <person name="Bohlmann J."/>
            <person name="van Vuuren H.J."/>
            <person name="Jones S.J."/>
            <person name="Pretorius I.S."/>
            <person name="Schmidt S.A."/>
            <person name="Borneman A.R."/>
        </authorList>
    </citation>
    <scope>NUCLEOTIDE SEQUENCE [LARGE SCALE GENOMIC DNA]</scope>
    <source>
        <strain evidence="3">cv. Chardonnay</strain>
        <tissue evidence="2">Leaf</tissue>
    </source>
</reference>
<dbReference type="SUPFAM" id="SSF56672">
    <property type="entry name" value="DNA/RNA polymerases"/>
    <property type="match status" value="1"/>
</dbReference>
<dbReference type="CDD" id="cd01650">
    <property type="entry name" value="RT_nLTR_like"/>
    <property type="match status" value="1"/>
</dbReference>
<evidence type="ECO:0000259" key="1">
    <source>
        <dbReference type="PROSITE" id="PS50878"/>
    </source>
</evidence>
<proteinExistence type="predicted"/>
<dbReference type="InterPro" id="IPR043502">
    <property type="entry name" value="DNA/RNA_pol_sf"/>
</dbReference>
<dbReference type="PANTHER" id="PTHR46890">
    <property type="entry name" value="NON-LTR RETROLELEMENT REVERSE TRANSCRIPTASE-LIKE PROTEIN-RELATED"/>
    <property type="match status" value="1"/>
</dbReference>
<dbReference type="InterPro" id="IPR026960">
    <property type="entry name" value="RVT-Znf"/>
</dbReference>
<dbReference type="Proteomes" id="UP000288805">
    <property type="component" value="Unassembled WGS sequence"/>
</dbReference>
<protein>
    <submittedName>
        <fullName evidence="2">Transposon TX1 uncharacterized 149 kDa protein</fullName>
    </submittedName>
</protein>